<organism evidence="1 2">
    <name type="scientific">Liberibacter crescens (strain BT-1)</name>
    <dbReference type="NCBI Taxonomy" id="1215343"/>
    <lineage>
        <taxon>Bacteria</taxon>
        <taxon>Pseudomonadati</taxon>
        <taxon>Pseudomonadota</taxon>
        <taxon>Alphaproteobacteria</taxon>
        <taxon>Hyphomicrobiales</taxon>
        <taxon>Rhizobiaceae</taxon>
        <taxon>Liberibacter</taxon>
    </lineage>
</organism>
<protein>
    <submittedName>
        <fullName evidence="1">Cysteine synthase</fullName>
        <ecNumber evidence="1">2.5.1.47</ecNumber>
    </submittedName>
</protein>
<name>L0ETA1_LIBCB</name>
<accession>L0ETA1</accession>
<dbReference type="KEGG" id="lcc:B488_01890"/>
<evidence type="ECO:0000313" key="2">
    <source>
        <dbReference type="Proteomes" id="UP000010799"/>
    </source>
</evidence>
<dbReference type="AlphaFoldDB" id="L0ETA1"/>
<proteinExistence type="predicted"/>
<dbReference type="EC" id="2.5.1.47" evidence="1"/>
<keyword evidence="2" id="KW-1185">Reference proteome</keyword>
<dbReference type="GO" id="GO:0004124">
    <property type="term" value="F:cysteine synthase activity"/>
    <property type="evidence" value="ECO:0007669"/>
    <property type="project" value="UniProtKB-EC"/>
</dbReference>
<sequence>MTAIKIGQREENTGKQIVVISFSERYLLTALFEGIDN</sequence>
<dbReference type="PATRIC" id="fig|1215343.11.peg.198"/>
<reference evidence="1 2" key="1">
    <citation type="journal article" date="2012" name="Stand. Genomic Sci.">
        <title>Complete genome sequence of Liberibacter crescens BT-1.</title>
        <authorList>
            <person name="Leonard M.T."/>
            <person name="Fagen J.R."/>
            <person name="Davis-Richardson A.G."/>
            <person name="Davis M.J."/>
            <person name="Triplett E.W."/>
        </authorList>
    </citation>
    <scope>NUCLEOTIDE SEQUENCE [LARGE SCALE GENOMIC DNA]</scope>
    <source>
        <strain evidence="1 2">BT-1</strain>
    </source>
</reference>
<evidence type="ECO:0000313" key="1">
    <source>
        <dbReference type="EMBL" id="AGA64182.1"/>
    </source>
</evidence>
<keyword evidence="1" id="KW-0808">Transferase</keyword>
<dbReference type="HOGENOM" id="CLU_3345366_0_0_5"/>
<dbReference type="EMBL" id="CP003789">
    <property type="protein sequence ID" value="AGA64182.1"/>
    <property type="molecule type" value="Genomic_DNA"/>
</dbReference>
<dbReference type="Proteomes" id="UP000010799">
    <property type="component" value="Chromosome"/>
</dbReference>
<gene>
    <name evidence="1" type="ordered locus">B488_01890</name>
</gene>